<organism evidence="3 4">
    <name type="scientific">Bacterioplanoides pacificum</name>
    <dbReference type="NCBI Taxonomy" id="1171596"/>
    <lineage>
        <taxon>Bacteria</taxon>
        <taxon>Pseudomonadati</taxon>
        <taxon>Pseudomonadota</taxon>
        <taxon>Gammaproteobacteria</taxon>
        <taxon>Oceanospirillales</taxon>
        <taxon>Oceanospirillaceae</taxon>
        <taxon>Bacterioplanoides</taxon>
    </lineage>
</organism>
<dbReference type="InterPro" id="IPR000286">
    <property type="entry name" value="HDACs"/>
</dbReference>
<proteinExistence type="inferred from homology"/>
<dbReference type="PANTHER" id="PTHR10625:SF10">
    <property type="entry name" value="HISTONE DEACETYLASE HDAC1"/>
    <property type="match status" value="1"/>
</dbReference>
<dbReference type="PRINTS" id="PR01270">
    <property type="entry name" value="HDASUPER"/>
</dbReference>
<evidence type="ECO:0000313" key="3">
    <source>
        <dbReference type="EMBL" id="MFC3680010.1"/>
    </source>
</evidence>
<dbReference type="InterPro" id="IPR023696">
    <property type="entry name" value="Ureohydrolase_dom_sf"/>
</dbReference>
<dbReference type="InterPro" id="IPR037138">
    <property type="entry name" value="His_deacetylse_dom_sf"/>
</dbReference>
<comment type="caution">
    <text evidence="3">The sequence shown here is derived from an EMBL/GenBank/DDBJ whole genome shotgun (WGS) entry which is preliminary data.</text>
</comment>
<dbReference type="Proteomes" id="UP001595722">
    <property type="component" value="Unassembled WGS sequence"/>
</dbReference>
<evidence type="ECO:0000313" key="4">
    <source>
        <dbReference type="Proteomes" id="UP001595722"/>
    </source>
</evidence>
<protein>
    <submittedName>
        <fullName evidence="3">Histone deacetylase family protein</fullName>
    </submittedName>
</protein>
<reference evidence="4" key="1">
    <citation type="journal article" date="2019" name="Int. J. Syst. Evol. Microbiol.">
        <title>The Global Catalogue of Microorganisms (GCM) 10K type strain sequencing project: providing services to taxonomists for standard genome sequencing and annotation.</title>
        <authorList>
            <consortium name="The Broad Institute Genomics Platform"/>
            <consortium name="The Broad Institute Genome Sequencing Center for Infectious Disease"/>
            <person name="Wu L."/>
            <person name="Ma J."/>
        </authorList>
    </citation>
    <scope>NUCLEOTIDE SEQUENCE [LARGE SCALE GENOMIC DNA]</scope>
    <source>
        <strain evidence="4">KCTC 42424</strain>
    </source>
</reference>
<keyword evidence="4" id="KW-1185">Reference proteome</keyword>
<dbReference type="Gene3D" id="3.40.800.20">
    <property type="entry name" value="Histone deacetylase domain"/>
    <property type="match status" value="1"/>
</dbReference>
<dbReference type="Pfam" id="PF00850">
    <property type="entry name" value="Hist_deacetyl"/>
    <property type="match status" value="1"/>
</dbReference>
<dbReference type="EMBL" id="JBHRYB010000005">
    <property type="protein sequence ID" value="MFC3680010.1"/>
    <property type="molecule type" value="Genomic_DNA"/>
</dbReference>
<dbReference type="CDD" id="cd11599">
    <property type="entry name" value="HDAC_classII_2"/>
    <property type="match status" value="1"/>
</dbReference>
<dbReference type="PANTHER" id="PTHR10625">
    <property type="entry name" value="HISTONE DEACETYLASE HDAC1-RELATED"/>
    <property type="match status" value="1"/>
</dbReference>
<feature type="domain" description="Histone deacetylase" evidence="2">
    <location>
        <begin position="20"/>
        <end position="305"/>
    </location>
</feature>
<comment type="similarity">
    <text evidence="1">Belongs to the histone deacetylase family.</text>
</comment>
<evidence type="ECO:0000259" key="2">
    <source>
        <dbReference type="Pfam" id="PF00850"/>
    </source>
</evidence>
<dbReference type="InterPro" id="IPR023801">
    <property type="entry name" value="His_deacetylse_dom"/>
</dbReference>
<name>A0ABV7VR59_9GAMM</name>
<sequence>MTTAYYTFEQHFAHHTGDDHPEHALRLMAIEQGLKQSGLWDTLDIIQGTAAHEPDILRAHTHGYYEQLKLIQPEQGHIYVDEDTPMAPGSLQAALYSVGTCTQALDDVLAHQIHHHNAFVGVRPPGHHAEHNKSKGFCFFNNIAITALRAAEAHHLQRIAIVDFDAHQGNGTIDILGNDQRFLICSSFQHPFYPNSHYQTGRYNNVINVHLDAGTGSEVYRNKVLEFWDEALNNFAPELILVSAGFDAHRADPMAELNLEDEDYGWLGNWIAGKAQPRKVPVLSILEGGYDLNALARSVVAYISAMQ</sequence>
<dbReference type="RefSeq" id="WP_376865837.1">
    <property type="nucleotide sequence ID" value="NZ_JBHRYB010000005.1"/>
</dbReference>
<dbReference type="SUPFAM" id="SSF52768">
    <property type="entry name" value="Arginase/deacetylase"/>
    <property type="match status" value="1"/>
</dbReference>
<evidence type="ECO:0000256" key="1">
    <source>
        <dbReference type="ARBA" id="ARBA00005947"/>
    </source>
</evidence>
<accession>A0ABV7VR59</accession>
<gene>
    <name evidence="3" type="ORF">ACFOMG_07775</name>
</gene>